<keyword evidence="1" id="KW-0378">Hydrolase</keyword>
<dbReference type="SMART" id="SM00156">
    <property type="entry name" value="PP2Ac"/>
    <property type="match status" value="1"/>
</dbReference>
<dbReference type="SUPFAM" id="SSF56300">
    <property type="entry name" value="Metallo-dependent phosphatases"/>
    <property type="match status" value="1"/>
</dbReference>
<organism evidence="3 4">
    <name type="scientific">Acanthocheilonema viteae</name>
    <name type="common">Filarial nematode worm</name>
    <name type="synonym">Dipetalonema viteae</name>
    <dbReference type="NCBI Taxonomy" id="6277"/>
    <lineage>
        <taxon>Eukaryota</taxon>
        <taxon>Metazoa</taxon>
        <taxon>Ecdysozoa</taxon>
        <taxon>Nematoda</taxon>
        <taxon>Chromadorea</taxon>
        <taxon>Rhabditida</taxon>
        <taxon>Spirurina</taxon>
        <taxon>Spiruromorpha</taxon>
        <taxon>Filarioidea</taxon>
        <taxon>Onchocercidae</taxon>
        <taxon>Acanthocheilonema</taxon>
    </lineage>
</organism>
<comment type="catalytic activity">
    <reaction evidence="1">
        <text>O-phospho-L-threonyl-[protein] + H2O = L-threonyl-[protein] + phosphate</text>
        <dbReference type="Rhea" id="RHEA:47004"/>
        <dbReference type="Rhea" id="RHEA-COMP:11060"/>
        <dbReference type="Rhea" id="RHEA-COMP:11605"/>
        <dbReference type="ChEBI" id="CHEBI:15377"/>
        <dbReference type="ChEBI" id="CHEBI:30013"/>
        <dbReference type="ChEBI" id="CHEBI:43474"/>
        <dbReference type="ChEBI" id="CHEBI:61977"/>
        <dbReference type="EC" id="3.1.3.16"/>
    </reaction>
</comment>
<evidence type="ECO:0000313" key="4">
    <source>
        <dbReference type="Proteomes" id="UP000276991"/>
    </source>
</evidence>
<sequence length="303" mass="34496">MIETARVLFSHESALIDVPIPVIVVGDIHGQYADLQRIFAAVGRPGRTRFLFLGDYVDRGPQSLECICSLVAWKIAYPKRVFLLRGNHEFASVNREYGFYDELAARFSVGQAMRLWKEFNDLFSIFPFSALIKNKILCMHGGLSPHLESLNDIRNIKMPVMEVFPDTLEQDLVWSDPKLDIKGYEPNKLRNVSVAFGEDIVHKTCKRLNLDLIIRAHQVMENGYGFFAGRKLVTIFSAPLYAELNNKGAVIRISAEMIISYVILNPVSEKTAGKDNFQRSFKDDQRSYRMDESNNAAMLPQLQ</sequence>
<protein>
    <recommendedName>
        <fullName evidence="1">Serine/threonine-protein phosphatase</fullName>
        <ecNumber evidence="1">3.1.3.16</ecNumber>
    </recommendedName>
</protein>
<evidence type="ECO:0000313" key="3">
    <source>
        <dbReference type="EMBL" id="VBB28213.1"/>
    </source>
</evidence>
<dbReference type="EC" id="3.1.3.16" evidence="1"/>
<dbReference type="GO" id="GO:0005737">
    <property type="term" value="C:cytoplasm"/>
    <property type="evidence" value="ECO:0007669"/>
    <property type="project" value="TreeGrafter"/>
</dbReference>
<name>A0A498SHV0_ACAVI</name>
<dbReference type="Gene3D" id="3.60.21.10">
    <property type="match status" value="1"/>
</dbReference>
<dbReference type="InterPro" id="IPR029052">
    <property type="entry name" value="Metallo-depent_PP-like"/>
</dbReference>
<dbReference type="InterPro" id="IPR006186">
    <property type="entry name" value="Ser/Thr-sp_prot-phosphatase"/>
</dbReference>
<dbReference type="PANTHER" id="PTHR11668:SF491">
    <property type="entry name" value="SERINE_THREONINE-PROTEIN PHOSPHATASE"/>
    <property type="match status" value="1"/>
</dbReference>
<accession>A0A498SHV0</accession>
<dbReference type="InterPro" id="IPR004843">
    <property type="entry name" value="Calcineurin-like_PHP"/>
</dbReference>
<proteinExistence type="inferred from homology"/>
<evidence type="ECO:0000259" key="2">
    <source>
        <dbReference type="PROSITE" id="PS00125"/>
    </source>
</evidence>
<dbReference type="STRING" id="6277.A0A498SHV0"/>
<dbReference type="Proteomes" id="UP000276991">
    <property type="component" value="Unassembled WGS sequence"/>
</dbReference>
<dbReference type="PRINTS" id="PR00114">
    <property type="entry name" value="STPHPHTASE"/>
</dbReference>
<dbReference type="PANTHER" id="PTHR11668">
    <property type="entry name" value="SERINE/THREONINE PROTEIN PHOSPHATASE"/>
    <property type="match status" value="1"/>
</dbReference>
<dbReference type="OrthoDB" id="5840512at2759"/>
<dbReference type="Pfam" id="PF00149">
    <property type="entry name" value="Metallophos"/>
    <property type="match status" value="1"/>
</dbReference>
<dbReference type="GO" id="GO:0005634">
    <property type="term" value="C:nucleus"/>
    <property type="evidence" value="ECO:0007669"/>
    <property type="project" value="TreeGrafter"/>
</dbReference>
<dbReference type="EMBL" id="UPTC01000364">
    <property type="protein sequence ID" value="VBB28213.1"/>
    <property type="molecule type" value="Genomic_DNA"/>
</dbReference>
<feature type="domain" description="Serine/threonine specific protein phosphatases" evidence="2">
    <location>
        <begin position="84"/>
        <end position="89"/>
    </location>
</feature>
<dbReference type="GO" id="GO:0004722">
    <property type="term" value="F:protein serine/threonine phosphatase activity"/>
    <property type="evidence" value="ECO:0007669"/>
    <property type="project" value="UniProtKB-EC"/>
</dbReference>
<evidence type="ECO:0000256" key="1">
    <source>
        <dbReference type="RuleBase" id="RU004273"/>
    </source>
</evidence>
<gene>
    <name evidence="3" type="ORF">NAV_LOCUS3043</name>
</gene>
<keyword evidence="4" id="KW-1185">Reference proteome</keyword>
<dbReference type="InterPro" id="IPR050341">
    <property type="entry name" value="PP1_catalytic_subunit"/>
</dbReference>
<dbReference type="AlphaFoldDB" id="A0A498SHV0"/>
<comment type="similarity">
    <text evidence="1">Belongs to the PPP phosphatase family.</text>
</comment>
<reference evidence="3 4" key="1">
    <citation type="submission" date="2018-08" db="EMBL/GenBank/DDBJ databases">
        <authorList>
            <person name="Laetsch R D."/>
            <person name="Stevens L."/>
            <person name="Kumar S."/>
            <person name="Blaxter L. M."/>
        </authorList>
    </citation>
    <scope>NUCLEOTIDE SEQUENCE [LARGE SCALE GENOMIC DNA]</scope>
</reference>
<dbReference type="PROSITE" id="PS00125">
    <property type="entry name" value="SER_THR_PHOSPHATASE"/>
    <property type="match status" value="1"/>
</dbReference>